<dbReference type="eggNOG" id="KOG1269">
    <property type="taxonomic scope" value="Eukaryota"/>
</dbReference>
<comment type="pathway">
    <text evidence="2">Lipid metabolism.</text>
</comment>
<dbReference type="InParanoid" id="E9EF48"/>
<dbReference type="Proteomes" id="UP000002499">
    <property type="component" value="Unassembled WGS sequence"/>
</dbReference>
<keyword evidence="4 10" id="KW-0808">Transferase</keyword>
<dbReference type="PANTHER" id="PTHR44307:SF2">
    <property type="entry name" value="PHOSPHOETHANOLAMINE METHYLTRANSFERASE ISOFORM X1"/>
    <property type="match status" value="1"/>
</dbReference>
<dbReference type="OMA" id="DCMHYLG"/>
<organism evidence="11">
    <name type="scientific">Metarhizium acridum (strain CQMa 102)</name>
    <dbReference type="NCBI Taxonomy" id="655827"/>
    <lineage>
        <taxon>Eukaryota</taxon>
        <taxon>Fungi</taxon>
        <taxon>Dikarya</taxon>
        <taxon>Ascomycota</taxon>
        <taxon>Pezizomycotina</taxon>
        <taxon>Sordariomycetes</taxon>
        <taxon>Hypocreomycetidae</taxon>
        <taxon>Hypocreales</taxon>
        <taxon>Clavicipitaceae</taxon>
        <taxon>Metarhizium</taxon>
    </lineage>
</organism>
<evidence type="ECO:0000256" key="5">
    <source>
        <dbReference type="ARBA" id="ARBA00035674"/>
    </source>
</evidence>
<protein>
    <recommendedName>
        <fullName evidence="5">phosphoethanolamine N-methyltransferase</fullName>
        <ecNumber evidence="5">2.1.1.103</ecNumber>
    </recommendedName>
</protein>
<gene>
    <name evidence="10" type="ORF">MAC_08496</name>
</gene>
<dbReference type="InterPro" id="IPR041698">
    <property type="entry name" value="Methyltransf_25"/>
</dbReference>
<dbReference type="InterPro" id="IPR029063">
    <property type="entry name" value="SAM-dependent_MTases_sf"/>
</dbReference>
<comment type="catalytic activity">
    <reaction evidence="6">
        <text>N,N-dimethylethanolamine phosphate + S-adenosyl-L-methionine = phosphocholine + S-adenosyl-L-homocysteine + H(+)</text>
        <dbReference type="Rhea" id="RHEA:25325"/>
        <dbReference type="ChEBI" id="CHEBI:15378"/>
        <dbReference type="ChEBI" id="CHEBI:57856"/>
        <dbReference type="ChEBI" id="CHEBI:58641"/>
        <dbReference type="ChEBI" id="CHEBI:59789"/>
        <dbReference type="ChEBI" id="CHEBI:295975"/>
        <dbReference type="EC" id="2.1.1.103"/>
    </reaction>
    <physiologicalReaction direction="left-to-right" evidence="6">
        <dbReference type="Rhea" id="RHEA:25326"/>
    </physiologicalReaction>
</comment>
<dbReference type="EC" id="2.1.1.103" evidence="5"/>
<accession>E9EF48</accession>
<evidence type="ECO:0000256" key="3">
    <source>
        <dbReference type="ARBA" id="ARBA00022603"/>
    </source>
</evidence>
<feature type="domain" description="Methyltransferase" evidence="9">
    <location>
        <begin position="83"/>
        <end position="177"/>
    </location>
</feature>
<dbReference type="AlphaFoldDB" id="E9EF48"/>
<evidence type="ECO:0000256" key="8">
    <source>
        <dbReference type="ARBA" id="ARBA00047841"/>
    </source>
</evidence>
<evidence type="ECO:0000256" key="2">
    <source>
        <dbReference type="ARBA" id="ARBA00005189"/>
    </source>
</evidence>
<dbReference type="Gene3D" id="3.40.50.150">
    <property type="entry name" value="Vaccinia Virus protein VP39"/>
    <property type="match status" value="1"/>
</dbReference>
<dbReference type="SUPFAM" id="SSF53335">
    <property type="entry name" value="S-adenosyl-L-methionine-dependent methyltransferases"/>
    <property type="match status" value="1"/>
</dbReference>
<dbReference type="OrthoDB" id="506498at2759"/>
<dbReference type="GO" id="GO:0000234">
    <property type="term" value="F:phosphoethanolamine N-methyltransferase activity"/>
    <property type="evidence" value="ECO:0007669"/>
    <property type="project" value="UniProtKB-EC"/>
</dbReference>
<keyword evidence="11" id="KW-1185">Reference proteome</keyword>
<evidence type="ECO:0000313" key="10">
    <source>
        <dbReference type="EMBL" id="EFY85431.1"/>
    </source>
</evidence>
<keyword evidence="3" id="KW-0489">Methyltransferase</keyword>
<reference evidence="10 11" key="1">
    <citation type="journal article" date="2011" name="PLoS Genet.">
        <title>Genome sequencing and comparative transcriptomics of the model entomopathogenic fungi Metarhizium anisopliae and M. acridum.</title>
        <authorList>
            <person name="Gao Q."/>
            <person name="Jin K."/>
            <person name="Ying S.H."/>
            <person name="Zhang Y."/>
            <person name="Xiao G."/>
            <person name="Shang Y."/>
            <person name="Duan Z."/>
            <person name="Hu X."/>
            <person name="Xie X.Q."/>
            <person name="Zhou G."/>
            <person name="Peng G."/>
            <person name="Luo Z."/>
            <person name="Huang W."/>
            <person name="Wang B."/>
            <person name="Fang W."/>
            <person name="Wang S."/>
            <person name="Zhong Y."/>
            <person name="Ma L.J."/>
            <person name="St Leger R.J."/>
            <person name="Zhao G.P."/>
            <person name="Pei Y."/>
            <person name="Feng M.G."/>
            <person name="Xia Y."/>
            <person name="Wang C."/>
        </authorList>
    </citation>
    <scope>NUCLEOTIDE SEQUENCE [LARGE SCALE GENOMIC DNA]</scope>
    <source>
        <strain evidence="10 11">CQMa 102</strain>
    </source>
</reference>
<evidence type="ECO:0000256" key="6">
    <source>
        <dbReference type="ARBA" id="ARBA00047619"/>
    </source>
</evidence>
<evidence type="ECO:0000256" key="1">
    <source>
        <dbReference type="ARBA" id="ARBA00004969"/>
    </source>
</evidence>
<dbReference type="PANTHER" id="PTHR44307">
    <property type="entry name" value="PHOSPHOETHANOLAMINE METHYLTRANSFERASE"/>
    <property type="match status" value="1"/>
</dbReference>
<sequence length="281" mass="30764">MSIDTDDTHTDLKDNMVSPNGDTGIGNVALYDLGRIRRSLDALASKPKWEPSDTADFDCMHYFGDGALEKACQTLGMRSGQRVIDIGSGFSATGRYLHKKCGVDVTGVELQAEIHELAETITKRNGLAGGVHSVNADFTKLTVDAPVDYIVSFLCILHIPDREALFQKVASSLKPGGKVYIEDFFARTTLSQNASDQLRDIVSCSYLPSREQYISHLTNAGFHGVRFEETSEDWAKFVHERAVRNRHEGTSEAPLTIFYDAVDALFASGQLGGVRLTAVKG</sequence>
<proteinExistence type="predicted"/>
<evidence type="ECO:0000259" key="9">
    <source>
        <dbReference type="Pfam" id="PF13649"/>
    </source>
</evidence>
<name>E9EF48_METAQ</name>
<comment type="catalytic activity">
    <reaction evidence="7">
        <text>phosphoethanolamine + S-adenosyl-L-methionine = N-methylethanolamine phosphate + S-adenosyl-L-homocysteine + H(+)</text>
        <dbReference type="Rhea" id="RHEA:20365"/>
        <dbReference type="ChEBI" id="CHEBI:15378"/>
        <dbReference type="ChEBI" id="CHEBI:57781"/>
        <dbReference type="ChEBI" id="CHEBI:57856"/>
        <dbReference type="ChEBI" id="CHEBI:58190"/>
        <dbReference type="ChEBI" id="CHEBI:59789"/>
        <dbReference type="EC" id="2.1.1.103"/>
    </reaction>
    <physiologicalReaction direction="left-to-right" evidence="7">
        <dbReference type="Rhea" id="RHEA:20366"/>
    </physiologicalReaction>
</comment>
<evidence type="ECO:0000313" key="11">
    <source>
        <dbReference type="Proteomes" id="UP000002499"/>
    </source>
</evidence>
<dbReference type="CDD" id="cd02440">
    <property type="entry name" value="AdoMet_MTases"/>
    <property type="match status" value="1"/>
</dbReference>
<comment type="catalytic activity">
    <reaction evidence="8">
        <text>N-methylethanolamine phosphate + S-adenosyl-L-methionine = N,N-dimethylethanolamine phosphate + S-adenosyl-L-homocysteine + H(+)</text>
        <dbReference type="Rhea" id="RHEA:25321"/>
        <dbReference type="ChEBI" id="CHEBI:15378"/>
        <dbReference type="ChEBI" id="CHEBI:57781"/>
        <dbReference type="ChEBI" id="CHEBI:57856"/>
        <dbReference type="ChEBI" id="CHEBI:58641"/>
        <dbReference type="ChEBI" id="CHEBI:59789"/>
        <dbReference type="EC" id="2.1.1.103"/>
    </reaction>
    <physiologicalReaction direction="left-to-right" evidence="8">
        <dbReference type="Rhea" id="RHEA:25322"/>
    </physiologicalReaction>
</comment>
<dbReference type="HOGENOM" id="CLU_064375_0_0_1"/>
<dbReference type="Pfam" id="PF13649">
    <property type="entry name" value="Methyltransf_25"/>
    <property type="match status" value="1"/>
</dbReference>
<comment type="pathway">
    <text evidence="1">Phospholipid metabolism; phosphatidylcholine biosynthesis.</text>
</comment>
<evidence type="ECO:0000256" key="4">
    <source>
        <dbReference type="ARBA" id="ARBA00022679"/>
    </source>
</evidence>
<dbReference type="EMBL" id="GL698577">
    <property type="protein sequence ID" value="EFY85431.1"/>
    <property type="molecule type" value="Genomic_DNA"/>
</dbReference>
<dbReference type="GO" id="GO:0032259">
    <property type="term" value="P:methylation"/>
    <property type="evidence" value="ECO:0007669"/>
    <property type="project" value="UniProtKB-KW"/>
</dbReference>
<evidence type="ECO:0000256" key="7">
    <source>
        <dbReference type="ARBA" id="ARBA00047622"/>
    </source>
</evidence>